<feature type="compositionally biased region" description="Low complexity" evidence="2">
    <location>
        <begin position="1830"/>
        <end position="1841"/>
    </location>
</feature>
<feature type="compositionally biased region" description="Low complexity" evidence="2">
    <location>
        <begin position="103"/>
        <end position="115"/>
    </location>
</feature>
<dbReference type="STRING" id="94237.ENSMMOP00000023952"/>
<dbReference type="PANTHER" id="PTHR12517:SF0">
    <property type="entry name" value="INTERMEMBRANE LIPID TRANSFER PROTEIN VPS13B"/>
    <property type="match status" value="1"/>
</dbReference>
<dbReference type="Ensembl" id="ENSMMOT00000024351.1">
    <property type="protein sequence ID" value="ENSMMOP00000023952.1"/>
    <property type="gene ID" value="ENSMMOG00000018213.1"/>
</dbReference>
<dbReference type="Proteomes" id="UP000261620">
    <property type="component" value="Unplaced"/>
</dbReference>
<evidence type="ECO:0000313" key="5">
    <source>
        <dbReference type="Ensembl" id="ENSMMOP00000023952.1"/>
    </source>
</evidence>
<feature type="region of interest" description="Disordered" evidence="2">
    <location>
        <begin position="2234"/>
        <end position="2259"/>
    </location>
</feature>
<accession>A0A3Q4BRU7</accession>
<sequence length="3942" mass="435538">MLESYVTPLLMSYVNKYIKNLKPSDLQLSLWGGDVVLSKLDLKLDVLEQELKLPFTFLSGHIHELRIHVPWTKLGSEPVVITINTMECILKLKDGAQDDHESGSSSTSRSVSDSSKAVAKPRRLQQAAPSDPDLPPGYVQSLIRRVVNNVNIVVNNLILKYVEDDIVLSVNITSAECYTVDDIWERAFMDITAPELVLRKVINFADCTVCLDKRNASGKIEFYQDPLLYKCSFRTRLHFTYDNINSKIPSVIKIQTMVESLKLSITDQQLPMFIRILELIIALYYGEIGGHKEGDGEERIGHVREPGAVLPGEFRLSVQYHYMLSEEADQGWVSWAWSFVPAIVGTEEEGEEGVYQQREAGGIPSNPPQHIPKDPIVSIGFYCTKASVTFKLTETQSESSYYSPQKVKSREVLCLEQEGITIEVLMMGEPFFDCQVGFVGCRALCLKGIMGIRDFEENMHRCEEDAMFFSCGDSLSSKGMTYLTNSLFDYRSPENNGVRAEFILDAAHHKETYTEIAGMQRFGAFYMDYLYTMENSSSKGSQDFSAVSMEEVLPSVQETSIKRLVVGPLDVRLHSSAVHRILKMVTCAMDHEYEPYCCSGRPKTTPEEISSLEEFIPTRLTCLTLLQVSVTVSMAEFNLLHTLLPVIMGHKTAPRPFNIPVFQPVRPLPAVQFRVERVNVEHSVPMYAPELVSTVSSLSQPSDNLLHHCYAHLYIKVFGFQAGLTCQDSTGEFLPLIPFIPSFSTALYVKLIQIPAHWSKRSSVPTTECIFELPHFTVQATRAQTMLLQAICQSWSHSTVNGAPLTLSENLLNEVYKAPGVKSLGSSPTLEGSVQNLELKFCSRATVKCASGTVGAVKVCARTPGVCKGVKEKLVPLIQGPSDTKELHVSRWLNEIRKPESLLAPDLLSFSVQVPQQGDDCRNSGGVLLVSVQGIAVNVDPVFCTWLLYQPHRGSSRQQQQTPGPVPLAKRREDEVSVGSTPLAKQPSNQASDYASSPVKTKTVTESRPLSVPVKVMPDTIAEESWTTAEERMKDLIAHAWDAVKRLTLQLELQSCCVFLPNDSIPSPSTIICGDIPGTVRSWYHNQASMPGTLVVCLPQISVLSAGHKYMETLQELPFVVSKPIMEEGDAFPWTVSLSQFSVYTLLGQQRSLSLLEPMGCTSTLAVTSHKLQSSSEGRHSFVVCLHVDLQPIHVKCSNPQVQLLYELLLSWSSTWARLQRHGILRQTSSIPEPPVGAAPSSPVRSSAGTALPDTSTCSPSADFGSPTEGDSVPAGDDSPFADTVTLEQKTNSIGGTSGKVSLWMQWMLPKVTVKLFAPDPTAKKTEICVISELEDLSASVDVQDVYTKIKCKVGSFNIDHHRCRPGQGWHSGHYEGLILQCKETAVTAAKVLEGSHQQHGFLSITYTQAVTKNVRHKLTSRPERPARSNASAASQRVTTDPLADSSPQYLREILLTAQPFDVVLSCPLLATVAGLFQATVPRRYKERGKSAGQPMRSHTLTSRCLPLIYINTNVIRVFCPGAHDKHTASGQRPHTVDPQVKKEDTLVLKLGSLSMAPQADNPLTRTVLRKDIYQRALNLGILRDPGSEVEDRQYQLDLQSINIGTAQWEQLKPEKEGIKGGVSVESERSSQNPALEWNMASSIRRHQERRAILTPILTDFSVRLTAAPAIIFSRNLSPDCGQPEEVVVCGHSLEINVTSSLDFYLSVAQVQLLQQLLRDNLVGMDAPEKSAEVRRCEQKRGSRDRASGVDSSSRHSGTGQDSGFGSDSARIRIVQIEQQSGTSHHCIARPSHKSAITKNLSFIPFDIFLTASRLSVMTYTCSSPPKALPSSSDTPTSASPTPDPAPAAPGSLAGLTADDILNSNTSRPASPLLRGSLLSLEGLPTPSRSSARQALGITIVRQPGRRGTRDQVLEPILYLQLMQPSALLNCHHRKQRIDLSVFDVALRGVTSDYKCLDQGKTLPESLDYNVFWLQTVAGEVNSKTGIPPPLLCLQIKDFLNGPAELNVELSRPLKINPTLAKLEQAKAYLRKVLSNHTWDSSSKPPSASPTPHSSPTKAFPRAGIAGSDPHHQASALGKSSSIKALTLNFHKVSLQTAQIVAVMESEAHPLRPSVTLTVSAMTGSLNVKTKKNAVQAASVQLELHDLLVRTALKDRSRLLLGPFSCSTSLEARWCRHSGSPGPEPGPPKLLLDLKGGLLQVFWGQEHLNCLKLVEEHLQVYLNLQNEDLADSCSKDKACHTQPPASPGSPSPRTEHSTDDLRTGHFQYLQDTASKKLPGPHEVVFYGETEDSPGVMLWRYPEPRVLTFVRITPVPFNTTEDPEISTADLGDVLQVPCSLEYWDELQQAFAPYREFSLSESSACQLQLPSLSLTNQQKELVASDLWRIVLSSNGDGEEEQSLDSECGSQLPCDQLVSPMALAACTRVDSCFAPWFVPSLGVSLQVAQLDIHLCHHLEQLGKVPSRQLRPFLPDRKLPQEQEFMVIGAQEPQFFLHQWSSGLRHCQEFNFSTQLGCKLLEYRNLTHLQLLQPCVLQVDTMLDVNVFLDPVFLNISQYSIHTVDSALHSWQQNGYPGAEELVYSHYVICNDTHEMLRFGQVDTDENVLLASLHSHQYSWRSHKSPQLLHICIEGWGNWRWSEAFSVDNVGTLLRTIQYKGRTASLIIKVVQLNGVQKQVIICGRQVMCSYLTQDIELRVVQHYVGPDRQTVVREHCDCLEAGAKLSSYVLEDAEMTELCVRARGDEDWSQDVQLERRDKGSSGSSVVQVPSSSGSMLYVWCTLITIEPDSHMQQRVVVFSPLFVMKSHLPDPIILHIEKRSLGLRESQLIHGQGHQEPLLNTEADLTHHLTFQAREDEDASQCAVPVSTSLIKQIMSKAGSEENVEHILADFYGPKTSTEPSWPYGNKDTNRSESEPLAQWDSPMQVKLSCWKSGLNTLLVELLPWALLANYSQWDLWLFEGETIVLQIPAGKVIVPPNFKEAFQIGIYWAQTNTVHKSPALKLVHDLTSPRWKEGSGSEVVTLDEDGYLEADITLGTFPGRQKLCQFCVSSVVRHGIQILQVEDRAILVNNTPYLLRYRPVLTDHTLGSDQQVNVPPSACEIPETAVFSLAPSDESSPAKPCSVPYWDFLQTSVQGKVEFPLPLRYMQFSSLPGPEGAGAAWSLPAPVRADFPRQSVSVPGEPESRGGPSSRSIVLTYQEHLGVTYVILTVDPSPRMLIHNKCPVPLLLREAVKETPRTDVFCRPLPANCSLHHELYHHFSSFPECRQKDALPTLLLKTTSDYTSSDWTNPIDINWPGTQVVFLPGFGCLYVHVEYKKSTLVLTLAPEGSTDTLISQHSRYCIVVLSDDITSPSGSVELLRLTLTKLLFGLAPVPSSLPPELAIDPDTSAAPVSALIPDASLIQICCSSLQVDNQLYNRASFHFPVLLCQDQRGGANPAQSPEALEDFKRSCFLQLRMLLSGDGCTVEEVTFQLQPARVYLEDTFVYYIKTLFHTYIPDSLPLVASVLKLATFFQVLQSVQALIHPVRLQRLTIQPVNLLVSIHASLKLYIASDHTPLSFSLFERGPLCTTARQLVHALAMHYAAGALFRAGWVVGSLEILGSPASLVRSIGNGVSDFFRLPYEGLTRGPGAFVSGVSRGTTSFVKHISKGTLTSITNLATSLARNMDRLSLDEEHYTRQEEWRRQLPESLGDGLRQGLSRLGISLLGAIAGIVDQPMQNFQRSWEMPTSAGSKAKGVISGVGKGIVGVFTKPIGGAAELVSQTGYGILHGAGLWQLPRQLYLPTEKKSAQFPNSHLKYVWKMLQSLGRPELHMALEVTIVTGSGQEHAGCLLLTSEALFVVSLSEDTQQQAFPITEPGDPDQLTLSLQQQTVAGDTEGDGVRERLSEQQYQRLVDYLQPPVTLAEPPPSVTKSYRYLVDRAFAQVFVSKFTAIKSKALSVGFH</sequence>
<feature type="region of interest" description="Disordered" evidence="2">
    <location>
        <begin position="1417"/>
        <end position="1444"/>
    </location>
</feature>
<reference evidence="5" key="1">
    <citation type="submission" date="2025-08" db="UniProtKB">
        <authorList>
            <consortium name="Ensembl"/>
        </authorList>
    </citation>
    <scope>IDENTIFICATION</scope>
</reference>
<feature type="compositionally biased region" description="Low complexity" evidence="2">
    <location>
        <begin position="2041"/>
        <end position="2059"/>
    </location>
</feature>
<feature type="compositionally biased region" description="Polar residues" evidence="2">
    <location>
        <begin position="1429"/>
        <end position="1439"/>
    </location>
</feature>
<dbReference type="InterPro" id="IPR026854">
    <property type="entry name" value="VPS13_N"/>
</dbReference>
<feature type="region of interest" description="Disordered" evidence="2">
    <location>
        <begin position="2037"/>
        <end position="2076"/>
    </location>
</feature>
<feature type="compositionally biased region" description="Basic and acidic residues" evidence="2">
    <location>
        <begin position="1729"/>
        <end position="1748"/>
    </location>
</feature>
<organism evidence="5 6">
    <name type="scientific">Mola mola</name>
    <name type="common">Ocean sunfish</name>
    <name type="synonym">Tetraodon mola</name>
    <dbReference type="NCBI Taxonomy" id="94237"/>
    <lineage>
        <taxon>Eukaryota</taxon>
        <taxon>Metazoa</taxon>
        <taxon>Chordata</taxon>
        <taxon>Craniata</taxon>
        <taxon>Vertebrata</taxon>
        <taxon>Euteleostomi</taxon>
        <taxon>Actinopterygii</taxon>
        <taxon>Neopterygii</taxon>
        <taxon>Teleostei</taxon>
        <taxon>Neoteleostei</taxon>
        <taxon>Acanthomorphata</taxon>
        <taxon>Eupercaria</taxon>
        <taxon>Tetraodontiformes</taxon>
        <taxon>Molidae</taxon>
        <taxon>Mola</taxon>
    </lineage>
</organism>
<feature type="region of interest" description="Disordered" evidence="2">
    <location>
        <begin position="1729"/>
        <end position="1768"/>
    </location>
</feature>
<dbReference type="Pfam" id="PF12624">
    <property type="entry name" value="VPS13_N"/>
    <property type="match status" value="1"/>
</dbReference>
<feature type="domain" description="VPS13-like middle region" evidence="4">
    <location>
        <begin position="1879"/>
        <end position="2521"/>
    </location>
</feature>
<protein>
    <submittedName>
        <fullName evidence="5">Uncharacterized protein</fullName>
    </submittedName>
</protein>
<keyword evidence="6" id="KW-1185">Reference proteome</keyword>
<feature type="region of interest" description="Disordered" evidence="2">
    <location>
        <begin position="1229"/>
        <end position="1282"/>
    </location>
</feature>
<feature type="domain" description="VPS13-like middle region" evidence="4">
    <location>
        <begin position="1544"/>
        <end position="1821"/>
    </location>
</feature>
<dbReference type="OMA" id="SFYMPRI"/>
<feature type="region of interest" description="Disordered" evidence="2">
    <location>
        <begin position="1821"/>
        <end position="1869"/>
    </location>
</feature>
<feature type="domain" description="Chorein N-terminal" evidence="3">
    <location>
        <begin position="1"/>
        <end position="1510"/>
    </location>
</feature>
<dbReference type="InterPro" id="IPR056747">
    <property type="entry name" value="VPS13-like_M"/>
</dbReference>
<reference evidence="5" key="2">
    <citation type="submission" date="2025-09" db="UniProtKB">
        <authorList>
            <consortium name="Ensembl"/>
        </authorList>
    </citation>
    <scope>IDENTIFICATION</scope>
</reference>
<evidence type="ECO:0000259" key="4">
    <source>
        <dbReference type="Pfam" id="PF25033"/>
    </source>
</evidence>
<feature type="compositionally biased region" description="Polar residues" evidence="2">
    <location>
        <begin position="1243"/>
        <end position="1260"/>
    </location>
</feature>
<keyword evidence="1" id="KW-0813">Transport</keyword>
<dbReference type="Pfam" id="PF25033">
    <property type="entry name" value="VPS13_M"/>
    <property type="match status" value="2"/>
</dbReference>
<feature type="region of interest" description="Disordered" evidence="2">
    <location>
        <begin position="96"/>
        <end position="133"/>
    </location>
</feature>
<evidence type="ECO:0000259" key="3">
    <source>
        <dbReference type="Pfam" id="PF12624"/>
    </source>
</evidence>
<evidence type="ECO:0000313" key="6">
    <source>
        <dbReference type="Proteomes" id="UP000261620"/>
    </source>
</evidence>
<evidence type="ECO:0000256" key="2">
    <source>
        <dbReference type="SAM" id="MobiDB-lite"/>
    </source>
</evidence>
<evidence type="ECO:0000256" key="1">
    <source>
        <dbReference type="ARBA" id="ARBA00022448"/>
    </source>
</evidence>
<dbReference type="PANTHER" id="PTHR12517">
    <property type="entry name" value="VACUOLAR PROTEIN SORTING-ASSOCIATED PROTEIN 13B"/>
    <property type="match status" value="1"/>
</dbReference>
<feature type="compositionally biased region" description="Polar residues" evidence="2">
    <location>
        <begin position="986"/>
        <end position="1002"/>
    </location>
</feature>
<dbReference type="InterPro" id="IPR039782">
    <property type="entry name" value="VPS13B"/>
</dbReference>
<name>A0A3Q4BRU7_MOLML</name>
<feature type="region of interest" description="Disordered" evidence="2">
    <location>
        <begin position="954"/>
        <end position="1002"/>
    </location>
</feature>
<feature type="compositionally biased region" description="Polar residues" evidence="2">
    <location>
        <begin position="1750"/>
        <end position="1766"/>
    </location>
</feature>
<proteinExistence type="predicted"/>